<gene>
    <name evidence="2" type="primary">Kmt5aa_0</name>
    <name evidence="2" type="ORF">GTO92_0019457</name>
</gene>
<dbReference type="InterPro" id="IPR046341">
    <property type="entry name" value="SET_dom_sf"/>
</dbReference>
<dbReference type="SUPFAM" id="SSF82199">
    <property type="entry name" value="SET domain"/>
    <property type="match status" value="1"/>
</dbReference>
<sequence length="134" mass="15588">GRGVFASLALRKGDFVVEYRGDLISIDECHRRQNVYPDALKGFMYDFKWNGKYWCIDAAKEDDSLGRLVNDNHINPNCKVKRITVKGKPHLCLFAIRDISPGEEITYDYGSGDWPWRCKVIMIQFLKKTQVYHI</sequence>
<dbReference type="PROSITE" id="PS50280">
    <property type="entry name" value="SET"/>
    <property type="match status" value="1"/>
</dbReference>
<name>A0ABS2Z901_POLSE</name>
<feature type="non-terminal residue" evidence="2">
    <location>
        <position position="134"/>
    </location>
</feature>
<dbReference type="GO" id="GO:0032259">
    <property type="term" value="P:methylation"/>
    <property type="evidence" value="ECO:0007669"/>
    <property type="project" value="UniProtKB-KW"/>
</dbReference>
<keyword evidence="2" id="KW-0808">Transferase</keyword>
<feature type="domain" description="SET" evidence="1">
    <location>
        <begin position="1"/>
        <end position="110"/>
    </location>
</feature>
<proteinExistence type="predicted"/>
<comment type="caution">
    <text evidence="2">The sequence shown here is derived from an EMBL/GenBank/DDBJ whole genome shotgun (WGS) entry which is preliminary data.</text>
</comment>
<organism evidence="2 3">
    <name type="scientific">Polypterus senegalus</name>
    <name type="common">Senegal bichir</name>
    <dbReference type="NCBI Taxonomy" id="55291"/>
    <lineage>
        <taxon>Eukaryota</taxon>
        <taxon>Metazoa</taxon>
        <taxon>Chordata</taxon>
        <taxon>Craniata</taxon>
        <taxon>Vertebrata</taxon>
        <taxon>Euteleostomi</taxon>
        <taxon>Actinopterygii</taxon>
        <taxon>Polypteriformes</taxon>
        <taxon>Polypteridae</taxon>
        <taxon>Polypterus</taxon>
    </lineage>
</organism>
<dbReference type="Gene3D" id="2.170.270.10">
    <property type="entry name" value="SET domain"/>
    <property type="match status" value="1"/>
</dbReference>
<evidence type="ECO:0000259" key="1">
    <source>
        <dbReference type="PROSITE" id="PS50280"/>
    </source>
</evidence>
<keyword evidence="3" id="KW-1185">Reference proteome</keyword>
<evidence type="ECO:0000313" key="3">
    <source>
        <dbReference type="Proteomes" id="UP001166052"/>
    </source>
</evidence>
<dbReference type="SMART" id="SM00317">
    <property type="entry name" value="SET"/>
    <property type="match status" value="1"/>
</dbReference>
<accession>A0ABS2Z901</accession>
<dbReference type="EMBL" id="JAAWVN010027889">
    <property type="protein sequence ID" value="MBN3294754.1"/>
    <property type="molecule type" value="Genomic_DNA"/>
</dbReference>
<protein>
    <submittedName>
        <fullName evidence="2">KT5AA methyltransferase</fullName>
    </submittedName>
</protein>
<evidence type="ECO:0000313" key="2">
    <source>
        <dbReference type="EMBL" id="MBN3294754.1"/>
    </source>
</evidence>
<feature type="non-terminal residue" evidence="2">
    <location>
        <position position="1"/>
    </location>
</feature>
<dbReference type="GO" id="GO:0008168">
    <property type="term" value="F:methyltransferase activity"/>
    <property type="evidence" value="ECO:0007669"/>
    <property type="project" value="UniProtKB-KW"/>
</dbReference>
<dbReference type="Pfam" id="PF00856">
    <property type="entry name" value="SET"/>
    <property type="match status" value="1"/>
</dbReference>
<keyword evidence="2" id="KW-0489">Methyltransferase</keyword>
<dbReference type="PANTHER" id="PTHR46167:SF1">
    <property type="entry name" value="N-LYSINE METHYLTRANSFERASE KMT5A"/>
    <property type="match status" value="1"/>
</dbReference>
<dbReference type="InterPro" id="IPR001214">
    <property type="entry name" value="SET_dom"/>
</dbReference>
<dbReference type="InterPro" id="IPR051760">
    <property type="entry name" value="KMT5A"/>
</dbReference>
<dbReference type="Proteomes" id="UP001166052">
    <property type="component" value="Unassembled WGS sequence"/>
</dbReference>
<dbReference type="PANTHER" id="PTHR46167">
    <property type="entry name" value="N-LYSINE METHYLTRANSFERASE KMT5A"/>
    <property type="match status" value="1"/>
</dbReference>
<reference evidence="2" key="1">
    <citation type="journal article" date="2021" name="Cell">
        <title>Tracing the genetic footprints of vertebrate landing in non-teleost ray-finned fishes.</title>
        <authorList>
            <person name="Bi X."/>
            <person name="Wang K."/>
            <person name="Yang L."/>
            <person name="Pan H."/>
            <person name="Jiang H."/>
            <person name="Wei Q."/>
            <person name="Fang M."/>
            <person name="Yu H."/>
            <person name="Zhu C."/>
            <person name="Cai Y."/>
            <person name="He Y."/>
            <person name="Gan X."/>
            <person name="Zeng H."/>
            <person name="Yu D."/>
            <person name="Zhu Y."/>
            <person name="Jiang H."/>
            <person name="Qiu Q."/>
            <person name="Yang H."/>
            <person name="Zhang Y.E."/>
            <person name="Wang W."/>
            <person name="Zhu M."/>
            <person name="He S."/>
            <person name="Zhang G."/>
        </authorList>
    </citation>
    <scope>NUCLEOTIDE SEQUENCE</scope>
    <source>
        <strain evidence="2">Bchr_001</strain>
    </source>
</reference>